<dbReference type="AlphaFoldDB" id="A0A8J8F9E7"/>
<comment type="caution">
    <text evidence="1">The sequence shown here is derived from an EMBL/GenBank/DDBJ whole genome shotgun (WGS) entry which is preliminary data.</text>
</comment>
<dbReference type="Proteomes" id="UP000598971">
    <property type="component" value="Unassembled WGS sequence"/>
</dbReference>
<accession>A0A8J8F9E7</accession>
<evidence type="ECO:0000313" key="2">
    <source>
        <dbReference type="Proteomes" id="UP000598971"/>
    </source>
</evidence>
<dbReference type="SUPFAM" id="SSF48452">
    <property type="entry name" value="TPR-like"/>
    <property type="match status" value="1"/>
</dbReference>
<dbReference type="RefSeq" id="WP_171605751.1">
    <property type="nucleotide sequence ID" value="NZ_WHPF01000001.1"/>
</dbReference>
<evidence type="ECO:0008006" key="3">
    <source>
        <dbReference type="Google" id="ProtNLM"/>
    </source>
</evidence>
<organism evidence="1 2">
    <name type="scientific">Limnovirga soli</name>
    <dbReference type="NCBI Taxonomy" id="2656915"/>
    <lineage>
        <taxon>Bacteria</taxon>
        <taxon>Pseudomonadati</taxon>
        <taxon>Bacteroidota</taxon>
        <taxon>Chitinophagia</taxon>
        <taxon>Chitinophagales</taxon>
        <taxon>Chitinophagaceae</taxon>
        <taxon>Limnovirga</taxon>
    </lineage>
</organism>
<reference evidence="1" key="1">
    <citation type="submission" date="2019-10" db="EMBL/GenBank/DDBJ databases">
        <title>Draft genome sequence of Panacibacter sp. KCS-6.</title>
        <authorList>
            <person name="Yim K.J."/>
        </authorList>
    </citation>
    <scope>NUCLEOTIDE SEQUENCE</scope>
    <source>
        <strain evidence="1">KCS-6</strain>
    </source>
</reference>
<evidence type="ECO:0000313" key="1">
    <source>
        <dbReference type="EMBL" id="NNV53833.1"/>
    </source>
</evidence>
<gene>
    <name evidence="1" type="ORF">GD597_00080</name>
</gene>
<protein>
    <recommendedName>
        <fullName evidence="3">Tetratricopeptide repeat protein</fullName>
    </recommendedName>
</protein>
<proteinExistence type="predicted"/>
<keyword evidence="2" id="KW-1185">Reference proteome</keyword>
<sequence>MTKQFLYRIILLTCFFYGWVFTTLAQNAAARYEIDAKRKGVNPTDKDALPRSREFIRLDSTYYVGYLYEGLYKFDRSADYLGYKNAIIPLKKAFDLLDKDYHKNFATIYNSVDNLIANFPRYQDLYMIFTALKGCYDNIEMPDEAMELVNKIDAYHFKNDYGFDLCYQRSWMYHRSRFLTASKHNFLKNSVQENEQMAFQWCYNGLAYIKRYEADNDAIFGPGQTQQRQLTIYHNLALLHCFNKNYDSSQYYYELLADGGRVSWNNYGGMQGEVGNFATSQEYFSRDMYKSAEHFLREPYYYLPQLYVYAGKTKEAISLCQEMITESGSTPGFGWYNIALGRSYMYDGQLDSCAFALDKAANFKELHIGTTLTQNQYDFTINLLRIQLYDKLLAQEKFLNKGWWYSPTSLYNIAEFKAKKMAAEYVVVNQLMNDPERDRLVYDLFCAESTTTFDEAWYLMKDFSPRYFIKKYQDYQQTDKRANIQKYFQLFTAKFAYEKGDKKEALTALQNIDRSAVADTASEKLFIARVYENLVQAYDATDDKNKLAIYSNALLEEYPQIIPFAGIQTTVQLNTAGLTDDVTNAVINEIKDCNINFANTDNAAQATIAFTKKGSSYQALINLRSANGKKLVINQRLIFKTPSGAGKEIALRMFGKGGALVFDPPPAPEKK</sequence>
<dbReference type="EMBL" id="WHPF01000001">
    <property type="protein sequence ID" value="NNV53833.1"/>
    <property type="molecule type" value="Genomic_DNA"/>
</dbReference>
<dbReference type="InterPro" id="IPR011990">
    <property type="entry name" value="TPR-like_helical_dom_sf"/>
</dbReference>
<name>A0A8J8F9E7_9BACT</name>